<reference evidence="4 5" key="1">
    <citation type="submission" date="2021-03" db="EMBL/GenBank/DDBJ databases">
        <title>Sequencing the genomes of 1000 actinobacteria strains.</title>
        <authorList>
            <person name="Klenk H.-P."/>
        </authorList>
    </citation>
    <scope>NUCLEOTIDE SEQUENCE [LARGE SCALE GENOMIC DNA]</scope>
    <source>
        <strain evidence="4 5">DSM 14566</strain>
    </source>
</reference>
<dbReference type="PANTHER" id="PTHR48081:SF8">
    <property type="entry name" value="ALPHA_BETA HYDROLASE FOLD-3 DOMAIN-CONTAINING PROTEIN-RELATED"/>
    <property type="match status" value="1"/>
</dbReference>
<evidence type="ECO:0000313" key="4">
    <source>
        <dbReference type="EMBL" id="MBP2382805.1"/>
    </source>
</evidence>
<evidence type="ECO:0000256" key="2">
    <source>
        <dbReference type="SAM" id="MobiDB-lite"/>
    </source>
</evidence>
<accession>A0ABS4X2W9</accession>
<evidence type="ECO:0000259" key="3">
    <source>
        <dbReference type="Pfam" id="PF07859"/>
    </source>
</evidence>
<dbReference type="InterPro" id="IPR013094">
    <property type="entry name" value="AB_hydrolase_3"/>
</dbReference>
<dbReference type="InterPro" id="IPR029058">
    <property type="entry name" value="AB_hydrolase_fold"/>
</dbReference>
<feature type="domain" description="Alpha/beta hydrolase fold-3" evidence="3">
    <location>
        <begin position="51"/>
        <end position="244"/>
    </location>
</feature>
<dbReference type="RefSeq" id="WP_209902877.1">
    <property type="nucleotide sequence ID" value="NZ_BAAAJW010000027.1"/>
</dbReference>
<sequence length="270" mass="29762">MRRHLAELAEQPQSYDPPKRLRRGVRVDTQDQHGWTIHAIAPTDIEPQGTVVYLHGGGWIDEAAQQHWWLVQQIAAEAGTTVLMPVYPLVHTGGAAEFVVPIVAELSANTEGPLVLMGDSAGGTIALSTSLLLKERGRPADLTLLISPALDMRMENPEIDEVQPRDPWLVKKGQLMLTEMWIGEHGDDPILNPFLGDVRGVGRLVIFSGTRDLLNPDTRLFVARSSEAGAEVEYHEQPGHIHVYPLLPTPEGKRARRAIVDAVRETVTTL</sequence>
<dbReference type="EMBL" id="JAGIOD010000001">
    <property type="protein sequence ID" value="MBP2382805.1"/>
    <property type="molecule type" value="Genomic_DNA"/>
</dbReference>
<dbReference type="Proteomes" id="UP001519290">
    <property type="component" value="Unassembled WGS sequence"/>
</dbReference>
<protein>
    <submittedName>
        <fullName evidence="4">Acetyl esterase/lipase</fullName>
    </submittedName>
</protein>
<gene>
    <name evidence="4" type="ORF">JOF43_002762</name>
</gene>
<evidence type="ECO:0000313" key="5">
    <source>
        <dbReference type="Proteomes" id="UP001519290"/>
    </source>
</evidence>
<organism evidence="4 5">
    <name type="scientific">Brachybacterium sacelli</name>
    <dbReference type="NCBI Taxonomy" id="173364"/>
    <lineage>
        <taxon>Bacteria</taxon>
        <taxon>Bacillati</taxon>
        <taxon>Actinomycetota</taxon>
        <taxon>Actinomycetes</taxon>
        <taxon>Micrococcales</taxon>
        <taxon>Dermabacteraceae</taxon>
        <taxon>Brachybacterium</taxon>
    </lineage>
</organism>
<comment type="caution">
    <text evidence="4">The sequence shown here is derived from an EMBL/GenBank/DDBJ whole genome shotgun (WGS) entry which is preliminary data.</text>
</comment>
<dbReference type="InterPro" id="IPR050300">
    <property type="entry name" value="GDXG_lipolytic_enzyme"/>
</dbReference>
<dbReference type="PANTHER" id="PTHR48081">
    <property type="entry name" value="AB HYDROLASE SUPERFAMILY PROTEIN C4A8.06C"/>
    <property type="match status" value="1"/>
</dbReference>
<dbReference type="Pfam" id="PF07859">
    <property type="entry name" value="Abhydrolase_3"/>
    <property type="match status" value="1"/>
</dbReference>
<name>A0ABS4X2W9_9MICO</name>
<dbReference type="SUPFAM" id="SSF53474">
    <property type="entry name" value="alpha/beta-Hydrolases"/>
    <property type="match status" value="1"/>
</dbReference>
<proteinExistence type="predicted"/>
<evidence type="ECO:0000256" key="1">
    <source>
        <dbReference type="ARBA" id="ARBA00022801"/>
    </source>
</evidence>
<keyword evidence="1" id="KW-0378">Hydrolase</keyword>
<dbReference type="Gene3D" id="3.40.50.1820">
    <property type="entry name" value="alpha/beta hydrolase"/>
    <property type="match status" value="1"/>
</dbReference>
<keyword evidence="5" id="KW-1185">Reference proteome</keyword>
<feature type="region of interest" description="Disordered" evidence="2">
    <location>
        <begin position="1"/>
        <end position="20"/>
    </location>
</feature>